<dbReference type="Proteomes" id="UP000617734">
    <property type="component" value="Unassembled WGS sequence"/>
</dbReference>
<reference evidence="1" key="2">
    <citation type="submission" date="2020-09" db="EMBL/GenBank/DDBJ databases">
        <authorList>
            <person name="Sun Q."/>
            <person name="Ohkuma M."/>
        </authorList>
    </citation>
    <scope>NUCLEOTIDE SEQUENCE</scope>
    <source>
        <strain evidence="1">JCM 4646</strain>
    </source>
</reference>
<dbReference type="Gene3D" id="3.60.160.10">
    <property type="entry name" value="Mitochondrial biogenesis AIM24"/>
    <property type="match status" value="1"/>
</dbReference>
<dbReference type="InterPro" id="IPR002838">
    <property type="entry name" value="AIM24"/>
</dbReference>
<dbReference type="InterPro" id="IPR016031">
    <property type="entry name" value="Trp_RNA-bd_attenuator-like_dom"/>
</dbReference>
<dbReference type="EMBL" id="BNBO01000003">
    <property type="protein sequence ID" value="GHH62148.1"/>
    <property type="molecule type" value="Genomic_DNA"/>
</dbReference>
<proteinExistence type="predicted"/>
<organism evidence="1 2">
    <name type="scientific">Kitasatospora indigofera</name>
    <dbReference type="NCBI Taxonomy" id="67307"/>
    <lineage>
        <taxon>Bacteria</taxon>
        <taxon>Bacillati</taxon>
        <taxon>Actinomycetota</taxon>
        <taxon>Actinomycetes</taxon>
        <taxon>Kitasatosporales</taxon>
        <taxon>Streptomycetaceae</taxon>
        <taxon>Kitasatospora</taxon>
    </lineage>
</organism>
<evidence type="ECO:0008006" key="3">
    <source>
        <dbReference type="Google" id="ProtNLM"/>
    </source>
</evidence>
<gene>
    <name evidence="1" type="ORF">GCM10018781_09870</name>
</gene>
<evidence type="ECO:0000313" key="1">
    <source>
        <dbReference type="EMBL" id="GHH62148.1"/>
    </source>
</evidence>
<keyword evidence="2" id="KW-1185">Reference proteome</keyword>
<name>A0A919FDQ3_9ACTN</name>
<dbReference type="InterPro" id="IPR036983">
    <property type="entry name" value="AIM24_sf"/>
</dbReference>
<dbReference type="RefSeq" id="WP_190209507.1">
    <property type="nucleotide sequence ID" value="NZ_BNBO01000003.1"/>
</dbReference>
<dbReference type="Pfam" id="PF01987">
    <property type="entry name" value="AIM24"/>
    <property type="match status" value="1"/>
</dbReference>
<reference evidence="1" key="1">
    <citation type="journal article" date="2014" name="Int. J. Syst. Evol. Microbiol.">
        <title>Complete genome sequence of Corynebacterium casei LMG S-19264T (=DSM 44701T), isolated from a smear-ripened cheese.</title>
        <authorList>
            <consortium name="US DOE Joint Genome Institute (JGI-PGF)"/>
            <person name="Walter F."/>
            <person name="Albersmeier A."/>
            <person name="Kalinowski J."/>
            <person name="Ruckert C."/>
        </authorList>
    </citation>
    <scope>NUCLEOTIDE SEQUENCE</scope>
    <source>
        <strain evidence="1">JCM 4646</strain>
    </source>
</reference>
<dbReference type="GeneID" id="95351496"/>
<dbReference type="SUPFAM" id="SSF51219">
    <property type="entry name" value="TRAP-like"/>
    <property type="match status" value="1"/>
</dbReference>
<sequence>MQSPLLDHAALTGTERYSLQNPQMLRVVLDGGPADVLARSGAMVAHTGRVQFTGWTPPGRRNRANVAPTELDLMRCSGTGTVYLANLAQHLHILDLRRDRLTVNSTYVLAMDTTISWQVVGIEGGERIAGVGTRSLELTGSGRLVLMTSGQPLVMRVEPGRYVYADADAVVGWSSGLEVQLQAQSSNTEAWRRRGTATEGWEMAFTGAGHVLVQPSELLAPQRVPVR</sequence>
<dbReference type="PANTHER" id="PTHR38074:SF1">
    <property type="entry name" value="ALTERED INHERITANCE OF MITOCHONDRIA PROTEIN 24, MITOCHONDRIAL"/>
    <property type="match status" value="1"/>
</dbReference>
<accession>A0A919FDQ3</accession>
<evidence type="ECO:0000313" key="2">
    <source>
        <dbReference type="Proteomes" id="UP000617734"/>
    </source>
</evidence>
<dbReference type="PANTHER" id="PTHR38074">
    <property type="entry name" value="ALTERED INHERITANCE OF MITOCHONDRIA PROTEIN 24, MITOCHONDRIAL"/>
    <property type="match status" value="1"/>
</dbReference>
<dbReference type="AlphaFoldDB" id="A0A919FDQ3"/>
<protein>
    <recommendedName>
        <fullName evidence="3">AIM24 family protein</fullName>
    </recommendedName>
</protein>
<comment type="caution">
    <text evidence="1">The sequence shown here is derived from an EMBL/GenBank/DDBJ whole genome shotgun (WGS) entry which is preliminary data.</text>
</comment>